<protein>
    <recommendedName>
        <fullName evidence="2">C2 domain-containing protein</fullName>
    </recommendedName>
</protein>
<keyword evidence="4" id="KW-1185">Reference proteome</keyword>
<dbReference type="Proteomes" id="UP001307889">
    <property type="component" value="Chromosome 13"/>
</dbReference>
<dbReference type="InterPro" id="IPR000008">
    <property type="entry name" value="C2_dom"/>
</dbReference>
<evidence type="ECO:0000313" key="3">
    <source>
        <dbReference type="EMBL" id="BET02088.1"/>
    </source>
</evidence>
<accession>A0ABN7BCI2</accession>
<dbReference type="PANTHER" id="PTHR10024:SF252">
    <property type="entry name" value="SYNAPTOTAGMIN-12"/>
    <property type="match status" value="1"/>
</dbReference>
<feature type="domain" description="C2" evidence="2">
    <location>
        <begin position="333"/>
        <end position="462"/>
    </location>
</feature>
<dbReference type="Gene3D" id="2.60.40.150">
    <property type="entry name" value="C2 domain"/>
    <property type="match status" value="2"/>
</dbReference>
<dbReference type="SUPFAM" id="SSF49562">
    <property type="entry name" value="C2 domain (Calcium/lipid-binding domain, CaLB)"/>
    <property type="match status" value="2"/>
</dbReference>
<keyword evidence="1" id="KW-0812">Transmembrane</keyword>
<dbReference type="PANTHER" id="PTHR10024">
    <property type="entry name" value="SYNAPTOTAGMIN"/>
    <property type="match status" value="1"/>
</dbReference>
<evidence type="ECO:0000313" key="4">
    <source>
        <dbReference type="Proteomes" id="UP001307889"/>
    </source>
</evidence>
<reference evidence="3 4" key="1">
    <citation type="submission" date="2023-09" db="EMBL/GenBank/DDBJ databases">
        <title>Nesidiocoris tenuis whole genome shotgun sequence.</title>
        <authorList>
            <person name="Shibata T."/>
            <person name="Shimoda M."/>
            <person name="Kobayashi T."/>
            <person name="Uehara T."/>
        </authorList>
    </citation>
    <scope>NUCLEOTIDE SEQUENCE [LARGE SCALE GENOMIC DNA]</scope>
    <source>
        <strain evidence="3 4">Japan</strain>
    </source>
</reference>
<organism evidence="3 4">
    <name type="scientific">Nesidiocoris tenuis</name>
    <dbReference type="NCBI Taxonomy" id="355587"/>
    <lineage>
        <taxon>Eukaryota</taxon>
        <taxon>Metazoa</taxon>
        <taxon>Ecdysozoa</taxon>
        <taxon>Arthropoda</taxon>
        <taxon>Hexapoda</taxon>
        <taxon>Insecta</taxon>
        <taxon>Pterygota</taxon>
        <taxon>Neoptera</taxon>
        <taxon>Paraneoptera</taxon>
        <taxon>Hemiptera</taxon>
        <taxon>Heteroptera</taxon>
        <taxon>Panheteroptera</taxon>
        <taxon>Cimicomorpha</taxon>
        <taxon>Miridae</taxon>
        <taxon>Dicyphina</taxon>
        <taxon>Nesidiocoris</taxon>
    </lineage>
</organism>
<evidence type="ECO:0000259" key="2">
    <source>
        <dbReference type="PROSITE" id="PS50004"/>
    </source>
</evidence>
<keyword evidence="1" id="KW-1133">Transmembrane helix</keyword>
<feature type="transmembrane region" description="Helical" evidence="1">
    <location>
        <begin position="40"/>
        <end position="61"/>
    </location>
</feature>
<proteinExistence type="predicted"/>
<evidence type="ECO:0000256" key="1">
    <source>
        <dbReference type="SAM" id="Phobius"/>
    </source>
</evidence>
<dbReference type="Pfam" id="PF00168">
    <property type="entry name" value="C2"/>
    <property type="match status" value="2"/>
</dbReference>
<sequence>MTTLTFCRATSLARCDRKMTSRDPEGNFLYRTSALSVVKVMGVVVGLLLLAVILVSVVLCLKFRHFFSSFLHWLPSETEEKAALTRLKGHYNANGYLVSSDSDIRLDWTGSFRRFESVDSESAINTSPAGVVQGSAVGPIPPQPLRPAPSVTPPLRPLVSQIQDEGPEVGVPVLARAVSCESVSSDTSVAATDLVEPNVAGYLCVGIDYDSECGDLVVNVIEAKDLVCKDMMTTQDQILDTFVTVYLLPTRTSDMQTRVYRSSRSPSYKEKFLFGLEVTDLCRSSLMFHVYLAGRDQNSLLGGAQLHLADLPHTRQPVTTWLTLLSSDLKESSLGEILFSLSYLPTAERLTVVIVKARNIQFSGSTGDPYVKVYLLKNGKKVHKKKTQSKRAEPCPIFNEAMIFSVPNNFLQCVELRVTVGDESVPGKTVGHVIVGCQAQGKALSHWSQMLVSLRKPVAMWHPLLRPPTR</sequence>
<dbReference type="SMART" id="SM00239">
    <property type="entry name" value="C2"/>
    <property type="match status" value="2"/>
</dbReference>
<name>A0ABN7BCI2_9HEMI</name>
<dbReference type="EMBL" id="AP028921">
    <property type="protein sequence ID" value="BET02088.1"/>
    <property type="molecule type" value="Genomic_DNA"/>
</dbReference>
<feature type="domain" description="C2" evidence="2">
    <location>
        <begin position="199"/>
        <end position="322"/>
    </location>
</feature>
<dbReference type="PROSITE" id="PS50004">
    <property type="entry name" value="C2"/>
    <property type="match status" value="2"/>
</dbReference>
<dbReference type="InterPro" id="IPR035892">
    <property type="entry name" value="C2_domain_sf"/>
</dbReference>
<keyword evidence="1" id="KW-0472">Membrane</keyword>
<gene>
    <name evidence="3" type="ORF">NTJ_14906</name>
</gene>